<sequence>MWEARLFSFWRAVFAEFFGTMFYVFFGLGASLRWIVGPLNVLQVALAFGLVAATMVQSLGHVSGAHINPAVTMAFLLGSQLSLFRAVFYVVAQVLGGLAGAAVLYGVTPTALRGNLGLNTMYYTGAGMNPARSFAPAVITRNFTNHWKTGGRRDRVASPAAKAGAKSTNGELGSILFLSLRFMDLYMMNCELLATCSALGFLEGDTYHKEPDCIESVKDLIRYLRHEDETRDIRRQLGASQILQNDLIPVIVQYPKDKQLFDAVIRLMVNLTQPAILCFGKIPQDINLRHHFLQTVSYLQAYKEAFASEKVFGVLSEKLYELLQLDWEQRQEEDNLLIERILLLVRNVLHVPADPDEEKNIDDDANIHDRVLWAMHISGMDDLLKFLASSTSEQQWSLHVLEIISLMFRDQNADLLAATGQTRSAKEQSIDVAGLEILRQKEQAEKKTRIFQRSSRHSRFGGCYVIQGLKAIGERDVVMHKGLHNMKNYSHDLCKEVRRVPKRQQLASDGEGPPRRSALNVRRFLQEFCVEFLENCYNRLMYLVKDHLIREKAQQHDETYYLWAMAFFMAFNRASSFQPQLVSETVGVRTFHFIEQSLTNYYEMSLVDKKDITSWTKRMHLALKAYQELLMTMHEMDRSQEEAVRNSSHILKNNIFYLMEYRELFLTLFRKFDEKKQPRSFLRDLVETTHLFLKMLEKFCKGRKNLVVQGKKCRRKKKSKAHSAGPSARPQSSEELEEVWPKLEEQIDKCIKGFESLPDDVIPFDATSEVPLEEQRAEAMIRIQDSLLTGQAPEALSLLRSAREVWPEGDVFGSSAVDPVEEMELLKQIFLANLPRQAATDPDEPEEAAEDEEVAEEELASVQVSEKEFSFLDYVKRFASAHVVKAYVLLFRNYQQNSPHTNHCVVKMLHRIACDLKMEALLFQLSVFCLFNRLLSDPAAGAYKELVTFAKYIVGKFFALASTNKKAYMELLFWKNTAVVREMTEGYTVSQEDGSSNLHKASHWTEEEEEELQELYHKYKEMEGEDVLDNILSHLGSHPRGRKQVARKLVHLGLVSSIRDFPQARRKGTRIVLWTEDQELELRRLFEEFRDSDDILSNVMKHITAKRSKTRIIEKMLSIGLVSDRKELYKKRKRKAGSLRENKALFPNDSEVPDLAEIDGENEEEEEMDDLDCEEEEEEELAKEDPGNDKDQKSWDGWSKKMWGGASERKLVQSLRLEGFAGPLLWLQNCLNKTAAARGENGCAQAVPLVPLTEESEDAMEHKNFQKLLWKVGVRSPANEQESFWRIPAKLSSEQLRHMAAFIASEEMEGETQKQQAEHHSEEDHPEVMEPRGLKAETEEHIQHPLGPKRSRLVDEEENHDQDSSDEDGPCPSSKRKCLRIEEDED</sequence>
<name>A0AAW1BYK4_CROAD</name>
<dbReference type="InterPro" id="IPR000425">
    <property type="entry name" value="MIP"/>
</dbReference>
<evidence type="ECO:0000256" key="9">
    <source>
        <dbReference type="ARBA" id="ARBA00023242"/>
    </source>
</evidence>
<dbReference type="Pfam" id="PF05029">
    <property type="entry name" value="TIMELESS_C"/>
    <property type="match status" value="1"/>
</dbReference>
<evidence type="ECO:0000256" key="1">
    <source>
        <dbReference type="ARBA" id="ARBA00004123"/>
    </source>
</evidence>
<evidence type="ECO:0000256" key="12">
    <source>
        <dbReference type="SAM" id="Phobius"/>
    </source>
</evidence>
<dbReference type="GO" id="GO:0048511">
    <property type="term" value="P:rhythmic process"/>
    <property type="evidence" value="ECO:0007669"/>
    <property type="project" value="UniProtKB-KW"/>
</dbReference>
<proteinExistence type="inferred from homology"/>
<dbReference type="GO" id="GO:0016020">
    <property type="term" value="C:membrane"/>
    <property type="evidence" value="ECO:0007669"/>
    <property type="project" value="UniProtKB-SubCell"/>
</dbReference>
<evidence type="ECO:0000256" key="8">
    <source>
        <dbReference type="ARBA" id="ARBA00023136"/>
    </source>
</evidence>
<dbReference type="Proteomes" id="UP001474421">
    <property type="component" value="Unassembled WGS sequence"/>
</dbReference>
<dbReference type="Gene3D" id="1.20.1080.10">
    <property type="entry name" value="Glycerol uptake facilitator protein"/>
    <property type="match status" value="2"/>
</dbReference>
<feature type="region of interest" description="Disordered" evidence="11">
    <location>
        <begin position="1140"/>
        <end position="1201"/>
    </location>
</feature>
<dbReference type="PANTHER" id="PTHR22940:SF4">
    <property type="entry name" value="PROTEIN TIMELESS HOMOLOG"/>
    <property type="match status" value="1"/>
</dbReference>
<dbReference type="InterPro" id="IPR022357">
    <property type="entry name" value="MIP_CS"/>
</dbReference>
<feature type="compositionally biased region" description="Basic and acidic residues" evidence="11">
    <location>
        <begin position="1183"/>
        <end position="1194"/>
    </location>
</feature>
<dbReference type="InterPro" id="IPR023271">
    <property type="entry name" value="Aquaporin-like"/>
</dbReference>
<evidence type="ECO:0000259" key="14">
    <source>
        <dbReference type="Pfam" id="PF05029"/>
    </source>
</evidence>
<feature type="transmembrane region" description="Helical" evidence="12">
    <location>
        <begin position="83"/>
        <end position="107"/>
    </location>
</feature>
<feature type="compositionally biased region" description="Acidic residues" evidence="11">
    <location>
        <begin position="1355"/>
        <end position="1369"/>
    </location>
</feature>
<feature type="compositionally biased region" description="Basic and acidic residues" evidence="11">
    <location>
        <begin position="1316"/>
        <end position="1343"/>
    </location>
</feature>
<evidence type="ECO:0000256" key="5">
    <source>
        <dbReference type="ARBA" id="ARBA00022448"/>
    </source>
</evidence>
<dbReference type="GO" id="GO:0006281">
    <property type="term" value="P:DNA repair"/>
    <property type="evidence" value="ECO:0007669"/>
    <property type="project" value="TreeGrafter"/>
</dbReference>
<dbReference type="Pfam" id="PF00230">
    <property type="entry name" value="MIP"/>
    <property type="match status" value="1"/>
</dbReference>
<dbReference type="Pfam" id="PF26019">
    <property type="entry name" value="HTH_TIMELESS"/>
    <property type="match status" value="2"/>
</dbReference>
<feature type="region of interest" description="Disordered" evidence="11">
    <location>
        <begin position="711"/>
        <end position="736"/>
    </location>
</feature>
<gene>
    <name evidence="15" type="ORF">NXF25_005899</name>
</gene>
<keyword evidence="9" id="KW-0539">Nucleus</keyword>
<dbReference type="GO" id="GO:0043111">
    <property type="term" value="P:replication fork arrest"/>
    <property type="evidence" value="ECO:0007669"/>
    <property type="project" value="TreeGrafter"/>
</dbReference>
<dbReference type="InterPro" id="IPR044998">
    <property type="entry name" value="Timeless"/>
</dbReference>
<protein>
    <submittedName>
        <fullName evidence="15">Protein timeless like</fullName>
    </submittedName>
</protein>
<evidence type="ECO:0000313" key="15">
    <source>
        <dbReference type="EMBL" id="KAK9407125.1"/>
    </source>
</evidence>
<organism evidence="15 16">
    <name type="scientific">Crotalus adamanteus</name>
    <name type="common">Eastern diamondback rattlesnake</name>
    <dbReference type="NCBI Taxonomy" id="8729"/>
    <lineage>
        <taxon>Eukaryota</taxon>
        <taxon>Metazoa</taxon>
        <taxon>Chordata</taxon>
        <taxon>Craniata</taxon>
        <taxon>Vertebrata</taxon>
        <taxon>Euteleostomi</taxon>
        <taxon>Lepidosauria</taxon>
        <taxon>Squamata</taxon>
        <taxon>Bifurcata</taxon>
        <taxon>Unidentata</taxon>
        <taxon>Episquamata</taxon>
        <taxon>Toxicofera</taxon>
        <taxon>Serpentes</taxon>
        <taxon>Colubroidea</taxon>
        <taxon>Viperidae</taxon>
        <taxon>Crotalinae</taxon>
        <taxon>Crotalus</taxon>
    </lineage>
</organism>
<comment type="subcellular location">
    <subcellularLocation>
        <location evidence="2">Membrane</location>
        <topology evidence="2">Multi-pass membrane protein</topology>
    </subcellularLocation>
    <subcellularLocation>
        <location evidence="1">Nucleus</location>
    </subcellularLocation>
</comment>
<evidence type="ECO:0000256" key="2">
    <source>
        <dbReference type="ARBA" id="ARBA00004141"/>
    </source>
</evidence>
<keyword evidence="5" id="KW-0813">Transport</keyword>
<accession>A0AAW1BYK4</accession>
<keyword evidence="7 12" id="KW-1133">Transmembrane helix</keyword>
<comment type="similarity">
    <text evidence="3">Belongs to the MIP/aquaporin (TC 1.A.8) family.</text>
</comment>
<evidence type="ECO:0000313" key="16">
    <source>
        <dbReference type="Proteomes" id="UP001474421"/>
    </source>
</evidence>
<dbReference type="InterPro" id="IPR007725">
    <property type="entry name" value="TIMELESS_C"/>
</dbReference>
<keyword evidence="8 12" id="KW-0472">Membrane</keyword>
<evidence type="ECO:0000256" key="7">
    <source>
        <dbReference type="ARBA" id="ARBA00022989"/>
    </source>
</evidence>
<feature type="domain" description="Timeless N-terminal" evidence="13">
    <location>
        <begin position="206"/>
        <end position="466"/>
    </location>
</feature>
<dbReference type="SUPFAM" id="SSF81338">
    <property type="entry name" value="Aquaporin-like"/>
    <property type="match status" value="1"/>
</dbReference>
<feature type="transmembrane region" description="Helical" evidence="12">
    <location>
        <begin position="12"/>
        <end position="35"/>
    </location>
</feature>
<evidence type="ECO:0000256" key="10">
    <source>
        <dbReference type="ARBA" id="ARBA00023306"/>
    </source>
</evidence>
<dbReference type="EMBL" id="JAOTOJ010000002">
    <property type="protein sequence ID" value="KAK9407125.1"/>
    <property type="molecule type" value="Genomic_DNA"/>
</dbReference>
<feature type="region of interest" description="Disordered" evidence="11">
    <location>
        <begin position="1306"/>
        <end position="1386"/>
    </location>
</feature>
<evidence type="ECO:0000256" key="3">
    <source>
        <dbReference type="ARBA" id="ARBA00006175"/>
    </source>
</evidence>
<dbReference type="GO" id="GO:0000076">
    <property type="term" value="P:DNA replication checkpoint signaling"/>
    <property type="evidence" value="ECO:0007669"/>
    <property type="project" value="TreeGrafter"/>
</dbReference>
<feature type="transmembrane region" description="Helical" evidence="12">
    <location>
        <begin position="41"/>
        <end position="62"/>
    </location>
</feature>
<dbReference type="PROSITE" id="PS00221">
    <property type="entry name" value="MIP"/>
    <property type="match status" value="1"/>
</dbReference>
<feature type="compositionally biased region" description="Basic residues" evidence="11">
    <location>
        <begin position="711"/>
        <end position="721"/>
    </location>
</feature>
<evidence type="ECO:0000256" key="11">
    <source>
        <dbReference type="SAM" id="MobiDB-lite"/>
    </source>
</evidence>
<evidence type="ECO:0000256" key="6">
    <source>
        <dbReference type="ARBA" id="ARBA00022692"/>
    </source>
</evidence>
<keyword evidence="16" id="KW-1185">Reference proteome</keyword>
<dbReference type="GO" id="GO:0031298">
    <property type="term" value="C:replication fork protection complex"/>
    <property type="evidence" value="ECO:0007669"/>
    <property type="project" value="TreeGrafter"/>
</dbReference>
<reference evidence="15 16" key="1">
    <citation type="journal article" date="2024" name="Proc. Natl. Acad. Sci. U.S.A.">
        <title>The genetic regulatory architecture and epigenomic basis for age-related changes in rattlesnake venom.</title>
        <authorList>
            <person name="Hogan M.P."/>
            <person name="Holding M.L."/>
            <person name="Nystrom G.S."/>
            <person name="Colston T.J."/>
            <person name="Bartlett D.A."/>
            <person name="Mason A.J."/>
            <person name="Ellsworth S.A."/>
            <person name="Rautsaw R.M."/>
            <person name="Lawrence K.C."/>
            <person name="Strickland J.L."/>
            <person name="He B."/>
            <person name="Fraser P."/>
            <person name="Margres M.J."/>
            <person name="Gilbert D.M."/>
            <person name="Gibbs H.L."/>
            <person name="Parkinson C.L."/>
            <person name="Rokyta D.R."/>
        </authorList>
    </citation>
    <scope>NUCLEOTIDE SEQUENCE [LARGE SCALE GENOMIC DNA]</scope>
    <source>
        <strain evidence="15">DRR0105</strain>
    </source>
</reference>
<dbReference type="PRINTS" id="PR00783">
    <property type="entry name" value="MINTRINSICP"/>
</dbReference>
<comment type="similarity">
    <text evidence="4">Belongs to the timeless family.</text>
</comment>
<keyword evidence="10" id="KW-0131">Cell cycle</keyword>
<dbReference type="GO" id="GO:0003677">
    <property type="term" value="F:DNA binding"/>
    <property type="evidence" value="ECO:0007669"/>
    <property type="project" value="TreeGrafter"/>
</dbReference>
<evidence type="ECO:0000259" key="13">
    <source>
        <dbReference type="Pfam" id="PF04821"/>
    </source>
</evidence>
<feature type="domain" description="Timeless C-terminal" evidence="14">
    <location>
        <begin position="1212"/>
        <end position="1297"/>
    </location>
</feature>
<comment type="caution">
    <text evidence="15">The sequence shown here is derived from an EMBL/GenBank/DDBJ whole genome shotgun (WGS) entry which is preliminary data.</text>
</comment>
<keyword evidence="6 12" id="KW-0812">Transmembrane</keyword>
<dbReference type="GO" id="GO:0015267">
    <property type="term" value="F:channel activity"/>
    <property type="evidence" value="ECO:0007669"/>
    <property type="project" value="InterPro"/>
</dbReference>
<feature type="compositionally biased region" description="Acidic residues" evidence="11">
    <location>
        <begin position="1151"/>
        <end position="1182"/>
    </location>
</feature>
<dbReference type="InterPro" id="IPR006906">
    <property type="entry name" value="Timeless_N"/>
</dbReference>
<evidence type="ECO:0000256" key="4">
    <source>
        <dbReference type="ARBA" id="ARBA00008174"/>
    </source>
</evidence>
<dbReference type="PANTHER" id="PTHR22940">
    <property type="entry name" value="TIMEOUT/TIMELESS-2"/>
    <property type="match status" value="1"/>
</dbReference>
<dbReference type="Pfam" id="PF04821">
    <property type="entry name" value="TIMELESS"/>
    <property type="match status" value="1"/>
</dbReference>